<proteinExistence type="predicted"/>
<evidence type="ECO:0000313" key="1">
    <source>
        <dbReference type="EMBL" id="MFD1891117.1"/>
    </source>
</evidence>
<dbReference type="NCBIfam" id="TIGR03843">
    <property type="entry name" value="SCO1664 family protein"/>
    <property type="match status" value="1"/>
</dbReference>
<accession>A0ABW4RXR0</accession>
<gene>
    <name evidence="1" type="ORF">ACFSCS_13135</name>
</gene>
<protein>
    <submittedName>
        <fullName evidence="1">SCO1664 family protein</fullName>
    </submittedName>
</protein>
<dbReference type="EMBL" id="JBHUFZ010000029">
    <property type="protein sequence ID" value="MFD1891117.1"/>
    <property type="molecule type" value="Genomic_DNA"/>
</dbReference>
<dbReference type="RefSeq" id="WP_343875300.1">
    <property type="nucleotide sequence ID" value="NZ_BAAAIX010000030.1"/>
</dbReference>
<dbReference type="Proteomes" id="UP001597326">
    <property type="component" value="Unassembled WGS sequence"/>
</dbReference>
<dbReference type="InterPro" id="IPR022292">
    <property type="entry name" value="CHP03843"/>
</dbReference>
<comment type="caution">
    <text evidence="1">The sequence shown here is derived from an EMBL/GenBank/DDBJ whole genome shotgun (WGS) entry which is preliminary data.</text>
</comment>
<name>A0ABW4RXR0_9ACTN</name>
<keyword evidence="2" id="KW-1185">Reference proteome</keyword>
<evidence type="ECO:0000313" key="2">
    <source>
        <dbReference type="Proteomes" id="UP001597326"/>
    </source>
</evidence>
<reference evidence="2" key="1">
    <citation type="journal article" date="2019" name="Int. J. Syst. Evol. Microbiol.">
        <title>The Global Catalogue of Microorganisms (GCM) 10K type strain sequencing project: providing services to taxonomists for standard genome sequencing and annotation.</title>
        <authorList>
            <consortium name="The Broad Institute Genomics Platform"/>
            <consortium name="The Broad Institute Genome Sequencing Center for Infectious Disease"/>
            <person name="Wu L."/>
            <person name="Ma J."/>
        </authorList>
    </citation>
    <scope>NUCLEOTIDE SEQUENCE [LARGE SCALE GENOMIC DNA]</scope>
    <source>
        <strain evidence="2">CAIM 431</strain>
    </source>
</reference>
<organism evidence="1 2">
    <name type="scientific">Luteococcus peritonei</name>
    <dbReference type="NCBI Taxonomy" id="88874"/>
    <lineage>
        <taxon>Bacteria</taxon>
        <taxon>Bacillati</taxon>
        <taxon>Actinomycetota</taxon>
        <taxon>Actinomycetes</taxon>
        <taxon>Propionibacteriales</taxon>
        <taxon>Propionibacteriaceae</taxon>
        <taxon>Luteococcus</taxon>
    </lineage>
</organism>
<sequence>MTGHDASPAEAVAEPVGGLHLVGRLVEASNATFLGELDGHRVVYKPTAGEAPLWDFPERTLGRREVAAHALSDAAGFDVVPPTRWLEQAPLGPGSLQRWIDAEGDELADLVALDEVPEGWFGIVMGVDEHDHEVALVHADHPGLRRLALFDVVANNADRKAGHVIRRGEQVFGVDHGVCFHTEPKLRTILWGWSGEELTGQERDLLHRTLEVAEEALSPWLADEEVAATLERAAQLLAEGRLPEPGDAWPVIPWPPI</sequence>